<evidence type="ECO:0000313" key="2">
    <source>
        <dbReference type="Proteomes" id="UP000606193"/>
    </source>
</evidence>
<protein>
    <recommendedName>
        <fullName evidence="3">Ubiquitin-like protein</fullName>
    </recommendedName>
</protein>
<name>A0ABR7MXE9_9FIRM</name>
<reference evidence="1 2" key="1">
    <citation type="submission" date="2020-08" db="EMBL/GenBank/DDBJ databases">
        <title>Genome public.</title>
        <authorList>
            <person name="Liu C."/>
            <person name="Sun Q."/>
        </authorList>
    </citation>
    <scope>NUCLEOTIDE SEQUENCE [LARGE SCALE GENOMIC DNA]</scope>
    <source>
        <strain evidence="1 2">NSJ-37</strain>
    </source>
</reference>
<sequence>MDKLLVNIYIPALEKNYDMFIPNFLPIGTVIELIGQMIEEVSDHKYISSGQEFLCSVDKNILLKQNMTLQEYGVRNGEHMLFC</sequence>
<dbReference type="Pfam" id="PF08817">
    <property type="entry name" value="YukD"/>
    <property type="match status" value="1"/>
</dbReference>
<dbReference type="Proteomes" id="UP000606193">
    <property type="component" value="Unassembled WGS sequence"/>
</dbReference>
<keyword evidence="2" id="KW-1185">Reference proteome</keyword>
<comment type="caution">
    <text evidence="1">The sequence shown here is derived from an EMBL/GenBank/DDBJ whole genome shotgun (WGS) entry which is preliminary data.</text>
</comment>
<proteinExistence type="predicted"/>
<accession>A0ABR7MXE9</accession>
<dbReference type="EMBL" id="JACRSX010000001">
    <property type="protein sequence ID" value="MBC8561062.1"/>
    <property type="molecule type" value="Genomic_DNA"/>
</dbReference>
<organism evidence="1 2">
    <name type="scientific">Jutongia huaianensis</name>
    <dbReference type="NCBI Taxonomy" id="2763668"/>
    <lineage>
        <taxon>Bacteria</taxon>
        <taxon>Bacillati</taxon>
        <taxon>Bacillota</taxon>
        <taxon>Clostridia</taxon>
        <taxon>Lachnospirales</taxon>
        <taxon>Lachnospiraceae</taxon>
        <taxon>Jutongia</taxon>
    </lineage>
</organism>
<dbReference type="RefSeq" id="WP_249296849.1">
    <property type="nucleotide sequence ID" value="NZ_JACRSX010000001.1"/>
</dbReference>
<evidence type="ECO:0008006" key="3">
    <source>
        <dbReference type="Google" id="ProtNLM"/>
    </source>
</evidence>
<gene>
    <name evidence="1" type="ORF">H8704_00205</name>
</gene>
<evidence type="ECO:0000313" key="1">
    <source>
        <dbReference type="EMBL" id="MBC8561062.1"/>
    </source>
</evidence>
<dbReference type="InterPro" id="IPR024962">
    <property type="entry name" value="YukD-like"/>
</dbReference>